<sequence length="244" mass="27873">MSPEMDRVLESLFSAVSELRNLMFTCEEGKDVLHPALDTPVRQEAYVSGVDLGRRALLLLEQHAYRGVRLEQDVVLAGMVDTFRQRVQLSSCELEEITARVNERVARVMQQSASEHDFAWKNRVMYEHFLQRTGMRYGKEGMLYVVTEPGYGPRIQDCDTVALYLTGRLADGSCFEPRGALRIPQEIEVLRLCSQLRHVVKQLRWGGEAQVLIPAFSLTHRVRSDNETNCDVNLSFDVKIKRKG</sequence>
<dbReference type="Gene3D" id="1.10.287.460">
    <property type="entry name" value="Peptidyl-prolyl cis-trans isomerase, FKBP-type, N-terminal domain"/>
    <property type="match status" value="1"/>
</dbReference>
<name>A0ABS0TUK9_SERPR</name>
<dbReference type="EMBL" id="JAEHSL010000014">
    <property type="protein sequence ID" value="MBI6182043.1"/>
    <property type="molecule type" value="Genomic_DNA"/>
</dbReference>
<organism evidence="1 2">
    <name type="scientific">Serratia proteamaculans</name>
    <dbReference type="NCBI Taxonomy" id="28151"/>
    <lineage>
        <taxon>Bacteria</taxon>
        <taxon>Pseudomonadati</taxon>
        <taxon>Pseudomonadota</taxon>
        <taxon>Gammaproteobacteria</taxon>
        <taxon>Enterobacterales</taxon>
        <taxon>Yersiniaceae</taxon>
        <taxon>Serratia</taxon>
    </lineage>
</organism>
<dbReference type="RefSeq" id="WP_198642390.1">
    <property type="nucleotide sequence ID" value="NZ_JAEHSL010000014.1"/>
</dbReference>
<protein>
    <submittedName>
        <fullName evidence="1">Uncharacterized protein</fullName>
    </submittedName>
</protein>
<reference evidence="1 2" key="1">
    <citation type="submission" date="2020-12" db="EMBL/GenBank/DDBJ databases">
        <title>Enhanced detection system for hospital associated transmission using whole genome sequencing surveillance.</title>
        <authorList>
            <person name="Harrison L.H."/>
            <person name="Van Tyne D."/>
            <person name="Marsh J.W."/>
            <person name="Griffith M.P."/>
            <person name="Snyder D.J."/>
            <person name="Cooper V.S."/>
            <person name="Mustapha M."/>
        </authorList>
    </citation>
    <scope>NUCLEOTIDE SEQUENCE [LARGE SCALE GENOMIC DNA]</scope>
    <source>
        <strain evidence="1 2">SER00238</strain>
    </source>
</reference>
<dbReference type="Proteomes" id="UP000639004">
    <property type="component" value="Unassembled WGS sequence"/>
</dbReference>
<dbReference type="InterPro" id="IPR046357">
    <property type="entry name" value="PPIase_dom_sf"/>
</dbReference>
<proteinExistence type="predicted"/>
<gene>
    <name evidence="1" type="ORF">JEQ07_16775</name>
</gene>
<comment type="caution">
    <text evidence="1">The sequence shown here is derived from an EMBL/GenBank/DDBJ whole genome shotgun (WGS) entry which is preliminary data.</text>
</comment>
<accession>A0ABS0TUK9</accession>
<dbReference type="SUPFAM" id="SSF54534">
    <property type="entry name" value="FKBP-like"/>
    <property type="match status" value="1"/>
</dbReference>
<evidence type="ECO:0000313" key="1">
    <source>
        <dbReference type="EMBL" id="MBI6182043.1"/>
    </source>
</evidence>
<evidence type="ECO:0000313" key="2">
    <source>
        <dbReference type="Proteomes" id="UP000639004"/>
    </source>
</evidence>
<dbReference type="Gene3D" id="3.10.50.40">
    <property type="match status" value="1"/>
</dbReference>
<keyword evidence="2" id="KW-1185">Reference proteome</keyword>
<dbReference type="InterPro" id="IPR036944">
    <property type="entry name" value="PPIase_FKBP_N_sf"/>
</dbReference>